<evidence type="ECO:0000313" key="1">
    <source>
        <dbReference type="EMBL" id="GAA3045991.1"/>
    </source>
</evidence>
<protein>
    <recommendedName>
        <fullName evidence="3">FXSXX-COOH protein</fullName>
    </recommendedName>
</protein>
<organism evidence="1 2">
    <name type="scientific">Streptomyces glomeratus</name>
    <dbReference type="NCBI Taxonomy" id="284452"/>
    <lineage>
        <taxon>Bacteria</taxon>
        <taxon>Bacillati</taxon>
        <taxon>Actinomycetota</taxon>
        <taxon>Actinomycetes</taxon>
        <taxon>Kitasatosporales</taxon>
        <taxon>Streptomycetaceae</taxon>
        <taxon>Streptomyces</taxon>
    </lineage>
</organism>
<gene>
    <name evidence="1" type="ORF">GCM10010448_31140</name>
</gene>
<dbReference type="EMBL" id="BAAAUF010000021">
    <property type="protein sequence ID" value="GAA3045991.1"/>
    <property type="molecule type" value="Genomic_DNA"/>
</dbReference>
<sequence length="45" mass="5198">MLPRIDLPDLEPRALPADQREHRVLDEDVARLSPLRRANLNVLGR</sequence>
<reference evidence="2" key="1">
    <citation type="journal article" date="2019" name="Int. J. Syst. Evol. Microbiol.">
        <title>The Global Catalogue of Microorganisms (GCM) 10K type strain sequencing project: providing services to taxonomists for standard genome sequencing and annotation.</title>
        <authorList>
            <consortium name="The Broad Institute Genomics Platform"/>
            <consortium name="The Broad Institute Genome Sequencing Center for Infectious Disease"/>
            <person name="Wu L."/>
            <person name="Ma J."/>
        </authorList>
    </citation>
    <scope>NUCLEOTIDE SEQUENCE [LARGE SCALE GENOMIC DNA]</scope>
    <source>
        <strain evidence="2">JCM 9091</strain>
    </source>
</reference>
<evidence type="ECO:0000313" key="2">
    <source>
        <dbReference type="Proteomes" id="UP001501532"/>
    </source>
</evidence>
<evidence type="ECO:0008006" key="3">
    <source>
        <dbReference type="Google" id="ProtNLM"/>
    </source>
</evidence>
<keyword evidence="2" id="KW-1185">Reference proteome</keyword>
<comment type="caution">
    <text evidence="1">The sequence shown here is derived from an EMBL/GenBank/DDBJ whole genome shotgun (WGS) entry which is preliminary data.</text>
</comment>
<accession>A0ABP6LJ96</accession>
<dbReference type="RefSeq" id="WP_234519149.1">
    <property type="nucleotide sequence ID" value="NZ_BAAAUF010000021.1"/>
</dbReference>
<dbReference type="Proteomes" id="UP001501532">
    <property type="component" value="Unassembled WGS sequence"/>
</dbReference>
<proteinExistence type="predicted"/>
<name>A0ABP6LJ96_9ACTN</name>